<dbReference type="InterPro" id="IPR021357">
    <property type="entry name" value="DUF2782"/>
</dbReference>
<feature type="signal peptide" evidence="2">
    <location>
        <begin position="1"/>
        <end position="27"/>
    </location>
</feature>
<feature type="region of interest" description="Disordered" evidence="1">
    <location>
        <begin position="32"/>
        <end position="57"/>
    </location>
</feature>
<dbReference type="Pfam" id="PF11191">
    <property type="entry name" value="DUF2782"/>
    <property type="match status" value="1"/>
</dbReference>
<dbReference type="EMBL" id="FNOW01000040">
    <property type="protein sequence ID" value="SDY23246.1"/>
    <property type="molecule type" value="Genomic_DNA"/>
</dbReference>
<proteinExistence type="predicted"/>
<reference evidence="4" key="1">
    <citation type="submission" date="2016-10" db="EMBL/GenBank/DDBJ databases">
        <authorList>
            <person name="Varghese N."/>
            <person name="Submissions S."/>
        </authorList>
    </citation>
    <scope>NUCLEOTIDE SEQUENCE [LARGE SCALE GENOMIC DNA]</scope>
    <source>
        <strain evidence="4">DSM 173</strain>
    </source>
</reference>
<feature type="compositionally biased region" description="Low complexity" evidence="1">
    <location>
        <begin position="32"/>
        <end position="43"/>
    </location>
</feature>
<gene>
    <name evidence="3" type="ORF">SAMN05421644_14026</name>
</gene>
<sequence>MRTRGLARLILTACLYSLSGVSGVTLAQTQTQTQTQEAAQPEADASAGAGGFLQAPEVVPSPVTGEAVEPEITIRESGRETIYEYRVRGVLYMVRVQPQVGPPYYFYDINGDGVLDAQERSTRNTSVPQWVLFEWN</sequence>
<protein>
    <recommendedName>
        <fullName evidence="5">DUF2782 domain-containing protein</fullName>
    </recommendedName>
</protein>
<dbReference type="Proteomes" id="UP000198672">
    <property type="component" value="Unassembled WGS sequence"/>
</dbReference>
<name>A0A1H3I691_ALLWA</name>
<dbReference type="Gene3D" id="2.20.130.30">
    <property type="entry name" value="Protein of unknown function DUF2782"/>
    <property type="match status" value="1"/>
</dbReference>
<dbReference type="AlphaFoldDB" id="A0A1H3I691"/>
<dbReference type="STRING" id="61595.SAMN05421644_14026"/>
<feature type="chain" id="PRO_5011742332" description="DUF2782 domain-containing protein" evidence="2">
    <location>
        <begin position="28"/>
        <end position="136"/>
    </location>
</feature>
<evidence type="ECO:0008006" key="5">
    <source>
        <dbReference type="Google" id="ProtNLM"/>
    </source>
</evidence>
<evidence type="ECO:0000313" key="4">
    <source>
        <dbReference type="Proteomes" id="UP000198672"/>
    </source>
</evidence>
<evidence type="ECO:0000313" key="3">
    <source>
        <dbReference type="EMBL" id="SDY23246.1"/>
    </source>
</evidence>
<accession>A0A1H3I691</accession>
<keyword evidence="4" id="KW-1185">Reference proteome</keyword>
<keyword evidence="2" id="KW-0732">Signal</keyword>
<organism evidence="3 4">
    <name type="scientific">Allochromatium warmingii</name>
    <name type="common">Chromatium warmingii</name>
    <dbReference type="NCBI Taxonomy" id="61595"/>
    <lineage>
        <taxon>Bacteria</taxon>
        <taxon>Pseudomonadati</taxon>
        <taxon>Pseudomonadota</taxon>
        <taxon>Gammaproteobacteria</taxon>
        <taxon>Chromatiales</taxon>
        <taxon>Chromatiaceae</taxon>
        <taxon>Allochromatium</taxon>
    </lineage>
</organism>
<evidence type="ECO:0000256" key="1">
    <source>
        <dbReference type="SAM" id="MobiDB-lite"/>
    </source>
</evidence>
<evidence type="ECO:0000256" key="2">
    <source>
        <dbReference type="SAM" id="SignalP"/>
    </source>
</evidence>